<accession>A0A1T4L0M3</accession>
<keyword evidence="2" id="KW-1185">Reference proteome</keyword>
<evidence type="ECO:0000313" key="2">
    <source>
        <dbReference type="Proteomes" id="UP000190389"/>
    </source>
</evidence>
<dbReference type="Proteomes" id="UP000190389">
    <property type="component" value="Unassembled WGS sequence"/>
</dbReference>
<dbReference type="STRING" id="171291.SAMN02745154_00266"/>
<evidence type="ECO:0000313" key="1">
    <source>
        <dbReference type="EMBL" id="SJZ48080.1"/>
    </source>
</evidence>
<dbReference type="EMBL" id="FUXF01000006">
    <property type="protein sequence ID" value="SJZ48080.1"/>
    <property type="molecule type" value="Genomic_DNA"/>
</dbReference>
<dbReference type="AlphaFoldDB" id="A0A1T4L0M3"/>
<dbReference type="OrthoDB" id="9802872at2"/>
<organism evidence="1 2">
    <name type="scientific">Mycoplasmopsis verecunda</name>
    <dbReference type="NCBI Taxonomy" id="171291"/>
    <lineage>
        <taxon>Bacteria</taxon>
        <taxon>Bacillati</taxon>
        <taxon>Mycoplasmatota</taxon>
        <taxon>Mycoplasmoidales</taxon>
        <taxon>Metamycoplasmataceae</taxon>
        <taxon>Mycoplasmopsis</taxon>
    </lineage>
</organism>
<gene>
    <name evidence="1" type="ORF">SAMN02745154_00266</name>
</gene>
<dbReference type="RefSeq" id="WP_078747012.1">
    <property type="nucleotide sequence ID" value="NZ_CP137850.1"/>
</dbReference>
<sequence length="315" mass="37467">MIIHSDNVNNIKDFEYSKELNIFLLQLVDIFNNDNYSFKNSGQNEKLHQLYEDLYKSFNIDDVKKNLPYNILNHKTKAINGRDKSFLRKLIYYIEDALWYIERGRFDMLIMYNKNFPESQGYPNDIALSFQLIWGLFRVLKPIITFRPTPDYVAETILGSYGVYKGIKSINNTINTLKEKHKQKFDITSDMVKELASSIRKLIPYLKEKIEDVLKHNKLSIQDIEYQNEFFLLLRSQLMTLSTIIKNLPNNPFTFENMLDRYAKFLDILIDANEAKKPLDYDTEIEPSSKMTRWDKENHTAWYYNPIVGDYYDPY</sequence>
<protein>
    <submittedName>
        <fullName evidence="1">Uncharacterized protein</fullName>
    </submittedName>
</protein>
<proteinExistence type="predicted"/>
<reference evidence="2" key="1">
    <citation type="submission" date="2017-02" db="EMBL/GenBank/DDBJ databases">
        <authorList>
            <person name="Varghese N."/>
            <person name="Submissions S."/>
        </authorList>
    </citation>
    <scope>NUCLEOTIDE SEQUENCE [LARGE SCALE GENOMIC DNA]</scope>
    <source>
        <strain evidence="2">ATCC 27862</strain>
    </source>
</reference>
<name>A0A1T4L0M3_9BACT</name>